<proteinExistence type="predicted"/>
<dbReference type="EMBL" id="JAATJJ010000001">
    <property type="protein sequence ID" value="NJB71459.1"/>
    <property type="molecule type" value="Genomic_DNA"/>
</dbReference>
<protein>
    <submittedName>
        <fullName evidence="1">Uncharacterized protein</fullName>
    </submittedName>
</protein>
<accession>A0A846R3R6</accession>
<evidence type="ECO:0000313" key="2">
    <source>
        <dbReference type="Proteomes" id="UP000590442"/>
    </source>
</evidence>
<keyword evidence="2" id="KW-1185">Reference proteome</keyword>
<gene>
    <name evidence="1" type="ORF">GGR42_001921</name>
</gene>
<evidence type="ECO:0000313" key="1">
    <source>
        <dbReference type="EMBL" id="NJB71459.1"/>
    </source>
</evidence>
<dbReference type="AlphaFoldDB" id="A0A846R3R6"/>
<dbReference type="RefSeq" id="WP_167963255.1">
    <property type="nucleotide sequence ID" value="NZ_JAATJJ010000001.1"/>
</dbReference>
<dbReference type="Proteomes" id="UP000590442">
    <property type="component" value="Unassembled WGS sequence"/>
</dbReference>
<comment type="caution">
    <text evidence="1">The sequence shown here is derived from an EMBL/GenBank/DDBJ whole genome shotgun (WGS) entry which is preliminary data.</text>
</comment>
<sequence>MDLKSSFKSDLNKEQKLSTLLDECYKNYLKNYTYKRIHDLKSQLMGIDIIFTHKSSGNSFYIDEKAQLDYINDDLPTFAFELQYEKGGFLKKGWLFDENKSTNFYSLITGIYSDEPEKFTSCKITFVNREKLIELLSNKGINNSSLSAYIESNTAQNGKLIIDELNSKNEGYLFFSSSNKKEKPVNLILKLEFLLNENVGKRFC</sequence>
<reference evidence="1 2" key="1">
    <citation type="submission" date="2020-03" db="EMBL/GenBank/DDBJ databases">
        <title>Genomic Encyclopedia of Type Strains, Phase IV (KMG-IV): sequencing the most valuable type-strain genomes for metagenomic binning, comparative biology and taxonomic classification.</title>
        <authorList>
            <person name="Goeker M."/>
        </authorList>
    </citation>
    <scope>NUCLEOTIDE SEQUENCE [LARGE SCALE GENOMIC DNA]</scope>
    <source>
        <strain evidence="1 2">DSM 29762</strain>
    </source>
</reference>
<name>A0A846R3R6_9FLAO</name>
<organism evidence="1 2">
    <name type="scientific">Saonia flava</name>
    <dbReference type="NCBI Taxonomy" id="523696"/>
    <lineage>
        <taxon>Bacteria</taxon>
        <taxon>Pseudomonadati</taxon>
        <taxon>Bacteroidota</taxon>
        <taxon>Flavobacteriia</taxon>
        <taxon>Flavobacteriales</taxon>
        <taxon>Flavobacteriaceae</taxon>
        <taxon>Saonia</taxon>
    </lineage>
</organism>